<reference evidence="2" key="1">
    <citation type="journal article" date="2022" name="Nat. Commun.">
        <title>Chromosome evolution and the genetic basis of agronomically important traits in greater yam.</title>
        <authorList>
            <person name="Bredeson J.V."/>
            <person name="Lyons J.B."/>
            <person name="Oniyinde I.O."/>
            <person name="Okereke N.R."/>
            <person name="Kolade O."/>
            <person name="Nnabue I."/>
            <person name="Nwadili C.O."/>
            <person name="Hribova E."/>
            <person name="Parker M."/>
            <person name="Nwogha J."/>
            <person name="Shu S."/>
            <person name="Carlson J."/>
            <person name="Kariba R."/>
            <person name="Muthemba S."/>
            <person name="Knop K."/>
            <person name="Barton G.J."/>
            <person name="Sherwood A.V."/>
            <person name="Lopez-Montes A."/>
            <person name="Asiedu R."/>
            <person name="Jamnadass R."/>
            <person name="Muchugi A."/>
            <person name="Goodstein D."/>
            <person name="Egesi C.N."/>
            <person name="Featherston J."/>
            <person name="Asfaw A."/>
            <person name="Simpson G.G."/>
            <person name="Dolezel J."/>
            <person name="Hendre P.S."/>
            <person name="Van Deynze A."/>
            <person name="Kumar P.L."/>
            <person name="Obidiegwu J.E."/>
            <person name="Bhattacharjee R."/>
            <person name="Rokhsar D.S."/>
        </authorList>
    </citation>
    <scope>NUCLEOTIDE SEQUENCE [LARGE SCALE GENOMIC DNA]</scope>
    <source>
        <strain evidence="2">cv. TDa95/00328</strain>
    </source>
</reference>
<proteinExistence type="predicted"/>
<keyword evidence="2" id="KW-1185">Reference proteome</keyword>
<dbReference type="EMBL" id="CM037025">
    <property type="protein sequence ID" value="KAH7660984.1"/>
    <property type="molecule type" value="Genomic_DNA"/>
</dbReference>
<organism evidence="1 2">
    <name type="scientific">Dioscorea alata</name>
    <name type="common">Purple yam</name>
    <dbReference type="NCBI Taxonomy" id="55571"/>
    <lineage>
        <taxon>Eukaryota</taxon>
        <taxon>Viridiplantae</taxon>
        <taxon>Streptophyta</taxon>
        <taxon>Embryophyta</taxon>
        <taxon>Tracheophyta</taxon>
        <taxon>Spermatophyta</taxon>
        <taxon>Magnoliopsida</taxon>
        <taxon>Liliopsida</taxon>
        <taxon>Dioscoreales</taxon>
        <taxon>Dioscoreaceae</taxon>
        <taxon>Dioscorea</taxon>
    </lineage>
</organism>
<sequence length="113" mass="12642">MSPLLLSLLLLLLSSEARLLQPQGGEKMMMVMMKKRSMIGSRPPSCEKRSSTCMACKQCEAIQVPVVPQDHKSSTKTTQSLKTVFISGSLERDNSNYKPMNWKCKCGNMIFNP</sequence>
<name>A0ACB7UKQ4_DIOAL</name>
<protein>
    <submittedName>
        <fullName evidence="1">Uncharacterized protein</fullName>
    </submittedName>
</protein>
<gene>
    <name evidence="1" type="ORF">IHE45_15G032500</name>
</gene>
<evidence type="ECO:0000313" key="2">
    <source>
        <dbReference type="Proteomes" id="UP000827976"/>
    </source>
</evidence>
<evidence type="ECO:0000313" key="1">
    <source>
        <dbReference type="EMBL" id="KAH7660984.1"/>
    </source>
</evidence>
<accession>A0ACB7UKQ4</accession>
<dbReference type="Proteomes" id="UP000827976">
    <property type="component" value="Chromosome 15"/>
</dbReference>
<comment type="caution">
    <text evidence="1">The sequence shown here is derived from an EMBL/GenBank/DDBJ whole genome shotgun (WGS) entry which is preliminary data.</text>
</comment>